<sequence>MKKVLTLLIVFAFLLNPLMVSLSSAVEEAVVVMTMPDGAAVSMTPSQLSALSSQPGITISPTAPSLGATEIAIPIPAALGSGYIVGTPAAIASALGATGIAPGLKASDVVGATAAAGVIPAGALAGTVAALGTGGTVAAGAAVVGAGAGLLLLSTGGGGGDGGETPIHTPIHAPAHQ</sequence>
<protein>
    <submittedName>
        <fullName evidence="1">Uncharacterized protein</fullName>
    </submittedName>
</protein>
<gene>
    <name evidence="1" type="ORF">A2W05_08100</name>
</gene>
<organism evidence="1 2">
    <name type="scientific">Candidatus Schekmanbacteria bacterium RBG_16_38_10</name>
    <dbReference type="NCBI Taxonomy" id="1817879"/>
    <lineage>
        <taxon>Bacteria</taxon>
        <taxon>Candidatus Schekmaniibacteriota</taxon>
    </lineage>
</organism>
<evidence type="ECO:0000313" key="2">
    <source>
        <dbReference type="Proteomes" id="UP000178797"/>
    </source>
</evidence>
<name>A0A1F7RRJ3_9BACT</name>
<dbReference type="EMBL" id="MGDE01000216">
    <property type="protein sequence ID" value="OGL43664.1"/>
    <property type="molecule type" value="Genomic_DNA"/>
</dbReference>
<dbReference type="Proteomes" id="UP000178797">
    <property type="component" value="Unassembled WGS sequence"/>
</dbReference>
<accession>A0A1F7RRJ3</accession>
<reference evidence="1 2" key="1">
    <citation type="journal article" date="2016" name="Nat. Commun.">
        <title>Thousands of microbial genomes shed light on interconnected biogeochemical processes in an aquifer system.</title>
        <authorList>
            <person name="Anantharaman K."/>
            <person name="Brown C.T."/>
            <person name="Hug L.A."/>
            <person name="Sharon I."/>
            <person name="Castelle C.J."/>
            <person name="Probst A.J."/>
            <person name="Thomas B.C."/>
            <person name="Singh A."/>
            <person name="Wilkins M.J."/>
            <person name="Karaoz U."/>
            <person name="Brodie E.L."/>
            <person name="Williams K.H."/>
            <person name="Hubbard S.S."/>
            <person name="Banfield J.F."/>
        </authorList>
    </citation>
    <scope>NUCLEOTIDE SEQUENCE [LARGE SCALE GENOMIC DNA]</scope>
</reference>
<proteinExistence type="predicted"/>
<dbReference type="AlphaFoldDB" id="A0A1F7RRJ3"/>
<comment type="caution">
    <text evidence="1">The sequence shown here is derived from an EMBL/GenBank/DDBJ whole genome shotgun (WGS) entry which is preliminary data.</text>
</comment>
<evidence type="ECO:0000313" key="1">
    <source>
        <dbReference type="EMBL" id="OGL43664.1"/>
    </source>
</evidence>